<feature type="transmembrane region" description="Helical" evidence="2">
    <location>
        <begin position="237"/>
        <end position="261"/>
    </location>
</feature>
<dbReference type="EMBL" id="JAMQOT010000002">
    <property type="protein sequence ID" value="MDF9745393.1"/>
    <property type="molecule type" value="Genomic_DNA"/>
</dbReference>
<dbReference type="InterPro" id="IPR055769">
    <property type="entry name" value="DUF7345"/>
</dbReference>
<evidence type="ECO:0000259" key="4">
    <source>
        <dbReference type="Pfam" id="PF24036"/>
    </source>
</evidence>
<feature type="compositionally biased region" description="Low complexity" evidence="1">
    <location>
        <begin position="302"/>
        <end position="315"/>
    </location>
</feature>
<dbReference type="RefSeq" id="WP_277520869.1">
    <property type="nucleotide sequence ID" value="NZ_JAMQOT010000002.1"/>
</dbReference>
<keyword evidence="2" id="KW-0472">Membrane</keyword>
<sequence length="382" mass="40749">MSTAFDRTVVILAVILTLGAVPLGATASIGQSEPTSIDDGEAITAAETPDADTTVTRIALDENGTAHWSVTVRTRLANDSEVDDYEAFQEQFRTDRETYVEQFERRMTGVVSNAAESTGRNMTASSFRAETSVQEVPRQWGIVTYSFAWTNFGAVDGGEVVVGDVFEGGFYLDDADRLQIAPPNGYTPTATAPPPDERDGTTVVWAGPESFADHRPTVRFEPADSTVDSDREGTNSWGGMPLVVGGGILLVAIAAIVVFVTSQLGLRRRLRSSLPVPTDGATDPAATETDDGVGPERDGDESAGTAASGPASPTADLATDEDRVRTLLERNDGRMRQAAIAEELEWSASKTSRVLSGMADDDAVEKLRIGRENVIDLLENGD</sequence>
<dbReference type="AlphaFoldDB" id="A0A9Q4L215"/>
<feature type="domain" description="DUF7343" evidence="3">
    <location>
        <begin position="317"/>
        <end position="377"/>
    </location>
</feature>
<evidence type="ECO:0000313" key="6">
    <source>
        <dbReference type="Proteomes" id="UP001154061"/>
    </source>
</evidence>
<feature type="domain" description="DUF7345" evidence="4">
    <location>
        <begin position="57"/>
        <end position="186"/>
    </location>
</feature>
<reference evidence="5" key="1">
    <citation type="submission" date="2022-06" db="EMBL/GenBank/DDBJ databases">
        <title>Natrinema sp. a new haloarchaeum isolate from saline soil.</title>
        <authorList>
            <person name="Strakova D."/>
            <person name="Galisteo C."/>
            <person name="Sanchez-Porro C."/>
            <person name="Ventosa A."/>
        </authorList>
    </citation>
    <scope>NUCLEOTIDE SEQUENCE</scope>
    <source>
        <strain evidence="5">S1CR25-10</strain>
    </source>
</reference>
<keyword evidence="2" id="KW-1133">Transmembrane helix</keyword>
<name>A0A9Q4L215_9EURY</name>
<comment type="caution">
    <text evidence="5">The sequence shown here is derived from an EMBL/GenBank/DDBJ whole genome shotgun (WGS) entry which is preliminary data.</text>
</comment>
<evidence type="ECO:0000256" key="2">
    <source>
        <dbReference type="SAM" id="Phobius"/>
    </source>
</evidence>
<feature type="compositionally biased region" description="Acidic residues" evidence="1">
    <location>
        <begin position="288"/>
        <end position="301"/>
    </location>
</feature>
<dbReference type="Proteomes" id="UP001154061">
    <property type="component" value="Unassembled WGS sequence"/>
</dbReference>
<feature type="compositionally biased region" description="Basic and acidic residues" evidence="1">
    <location>
        <begin position="213"/>
        <end position="233"/>
    </location>
</feature>
<evidence type="ECO:0000256" key="1">
    <source>
        <dbReference type="SAM" id="MobiDB-lite"/>
    </source>
</evidence>
<gene>
    <name evidence="5" type="ORF">NDI89_07325</name>
</gene>
<proteinExistence type="predicted"/>
<dbReference type="Pfam" id="PF24036">
    <property type="entry name" value="DUF7345"/>
    <property type="match status" value="1"/>
</dbReference>
<dbReference type="Pfam" id="PF24034">
    <property type="entry name" value="DUF7343"/>
    <property type="match status" value="1"/>
</dbReference>
<feature type="region of interest" description="Disordered" evidence="1">
    <location>
        <begin position="273"/>
        <end position="322"/>
    </location>
</feature>
<keyword evidence="6" id="KW-1185">Reference proteome</keyword>
<organism evidence="5 6">
    <name type="scientific">Natrinema salsiterrestre</name>
    <dbReference type="NCBI Taxonomy" id="2950540"/>
    <lineage>
        <taxon>Archaea</taxon>
        <taxon>Methanobacteriati</taxon>
        <taxon>Methanobacteriota</taxon>
        <taxon>Stenosarchaea group</taxon>
        <taxon>Halobacteria</taxon>
        <taxon>Halobacteriales</taxon>
        <taxon>Natrialbaceae</taxon>
        <taxon>Natrinema</taxon>
    </lineage>
</organism>
<dbReference type="InterPro" id="IPR055767">
    <property type="entry name" value="DUF7343"/>
</dbReference>
<evidence type="ECO:0000259" key="3">
    <source>
        <dbReference type="Pfam" id="PF24034"/>
    </source>
</evidence>
<accession>A0A9Q4L215</accession>
<feature type="region of interest" description="Disordered" evidence="1">
    <location>
        <begin position="182"/>
        <end position="201"/>
    </location>
</feature>
<protein>
    <submittedName>
        <fullName evidence="5">DUF4897 domain-containing protein</fullName>
    </submittedName>
</protein>
<keyword evidence="2" id="KW-0812">Transmembrane</keyword>
<feature type="region of interest" description="Disordered" evidence="1">
    <location>
        <begin position="213"/>
        <end position="237"/>
    </location>
</feature>
<evidence type="ECO:0000313" key="5">
    <source>
        <dbReference type="EMBL" id="MDF9745393.1"/>
    </source>
</evidence>